<evidence type="ECO:0000256" key="1">
    <source>
        <dbReference type="SAM" id="MobiDB-lite"/>
    </source>
</evidence>
<keyword evidence="3" id="KW-1185">Reference proteome</keyword>
<name>A0AAV4SDE5_9ARAC</name>
<gene>
    <name evidence="2" type="ORF">CDAR_78351</name>
</gene>
<feature type="compositionally biased region" description="Polar residues" evidence="1">
    <location>
        <begin position="17"/>
        <end position="31"/>
    </location>
</feature>
<evidence type="ECO:0000313" key="2">
    <source>
        <dbReference type="EMBL" id="GIY31507.1"/>
    </source>
</evidence>
<reference evidence="2 3" key="1">
    <citation type="submission" date="2021-06" db="EMBL/GenBank/DDBJ databases">
        <title>Caerostris darwini draft genome.</title>
        <authorList>
            <person name="Kono N."/>
            <person name="Arakawa K."/>
        </authorList>
    </citation>
    <scope>NUCLEOTIDE SEQUENCE [LARGE SCALE GENOMIC DNA]</scope>
</reference>
<dbReference type="AlphaFoldDB" id="A0AAV4SDE5"/>
<evidence type="ECO:0000313" key="3">
    <source>
        <dbReference type="Proteomes" id="UP001054837"/>
    </source>
</evidence>
<protein>
    <submittedName>
        <fullName evidence="2">Uncharacterized protein</fullName>
    </submittedName>
</protein>
<dbReference type="Proteomes" id="UP001054837">
    <property type="component" value="Unassembled WGS sequence"/>
</dbReference>
<feature type="region of interest" description="Disordered" evidence="1">
    <location>
        <begin position="1"/>
        <end position="31"/>
    </location>
</feature>
<proteinExistence type="predicted"/>
<organism evidence="2 3">
    <name type="scientific">Caerostris darwini</name>
    <dbReference type="NCBI Taxonomy" id="1538125"/>
    <lineage>
        <taxon>Eukaryota</taxon>
        <taxon>Metazoa</taxon>
        <taxon>Ecdysozoa</taxon>
        <taxon>Arthropoda</taxon>
        <taxon>Chelicerata</taxon>
        <taxon>Arachnida</taxon>
        <taxon>Araneae</taxon>
        <taxon>Araneomorphae</taxon>
        <taxon>Entelegynae</taxon>
        <taxon>Araneoidea</taxon>
        <taxon>Araneidae</taxon>
        <taxon>Caerostris</taxon>
    </lineage>
</organism>
<comment type="caution">
    <text evidence="2">The sequence shown here is derived from an EMBL/GenBank/DDBJ whole genome shotgun (WGS) entry which is preliminary data.</text>
</comment>
<accession>A0AAV4SDE5</accession>
<sequence length="159" mass="18035">MDTESPKETPKARENPKYSNQTQASTLLYSNEPQSFPVVQQKLSEWSERCGHSDAELTERALLCRTGRPHLSTFSSLSGVPILEQFQFAFPFDNGSKEIALMRANRKSLFRNGRKEFGKSAEDKGLNAYQLRPHFVFVTAAEKKLDIFNSLTQLIAFKS</sequence>
<feature type="compositionally biased region" description="Basic and acidic residues" evidence="1">
    <location>
        <begin position="1"/>
        <end position="16"/>
    </location>
</feature>
<dbReference type="EMBL" id="BPLQ01007676">
    <property type="protein sequence ID" value="GIY31507.1"/>
    <property type="molecule type" value="Genomic_DNA"/>
</dbReference>